<dbReference type="Pfam" id="PF14012">
    <property type="entry name" value="DUF4229"/>
    <property type="match status" value="1"/>
</dbReference>
<evidence type="ECO:0000313" key="4">
    <source>
        <dbReference type="Proteomes" id="UP000241085"/>
    </source>
</evidence>
<proteinExistence type="predicted"/>
<evidence type="ECO:0000256" key="1">
    <source>
        <dbReference type="SAM" id="MobiDB-lite"/>
    </source>
</evidence>
<keyword evidence="4" id="KW-1185">Reference proteome</keyword>
<keyword evidence="2" id="KW-1133">Transmembrane helix</keyword>
<keyword evidence="2" id="KW-0472">Membrane</keyword>
<dbReference type="InterPro" id="IPR025323">
    <property type="entry name" value="DUF4229"/>
</dbReference>
<keyword evidence="2" id="KW-0812">Transmembrane</keyword>
<dbReference type="Proteomes" id="UP000241085">
    <property type="component" value="Unassembled WGS sequence"/>
</dbReference>
<sequence length="146" mass="16344">MKRRITEFSLRPHAVRRPGARRLDRSLPGCSRTGVQRSSRRGPTYTVPVKLSRAVVVYSLLRLAMFAGVFVLVYLPARTFLDSDLTAAVTAGVIAAVASMSLSYIVLRKPRETIAQAIYERRKDVPRAPTDDDIEDAAVDRSREER</sequence>
<dbReference type="EMBL" id="PZPL01000001">
    <property type="protein sequence ID" value="PTL71574.1"/>
    <property type="molecule type" value="Genomic_DNA"/>
</dbReference>
<feature type="region of interest" description="Disordered" evidence="1">
    <location>
        <begin position="125"/>
        <end position="146"/>
    </location>
</feature>
<reference evidence="3 4" key="1">
    <citation type="submission" date="2018-03" db="EMBL/GenBank/DDBJ databases">
        <title>Bacteriophage NCPPB3778 and a type I-E CRISPR drive the evolution of the US Biological Select Agent, Rathayibacter toxicus.</title>
        <authorList>
            <person name="Davis E.W.II."/>
            <person name="Tabima J.F."/>
            <person name="Weisberg A.J."/>
            <person name="Dantas Lopes L."/>
            <person name="Wiseman M.S."/>
            <person name="Wiseman M.S."/>
            <person name="Pupko T."/>
            <person name="Belcher M.S."/>
            <person name="Sechler A.J."/>
            <person name="Tancos M.A."/>
            <person name="Schroeder B.K."/>
            <person name="Murray T.D."/>
            <person name="Luster D.G."/>
            <person name="Schneider W.L."/>
            <person name="Rogers E."/>
            <person name="Andreote F.D."/>
            <person name="Grunwald N.J."/>
            <person name="Putnam M.L."/>
            <person name="Chang J.H."/>
        </authorList>
    </citation>
    <scope>NUCLEOTIDE SEQUENCE [LARGE SCALE GENOMIC DNA]</scope>
    <source>
        <strain evidence="3 4">DSM 15933</strain>
    </source>
</reference>
<evidence type="ECO:0000313" key="3">
    <source>
        <dbReference type="EMBL" id="PTL71574.1"/>
    </source>
</evidence>
<accession>A0A2T4UPX8</accession>
<feature type="transmembrane region" description="Helical" evidence="2">
    <location>
        <begin position="87"/>
        <end position="107"/>
    </location>
</feature>
<protein>
    <submittedName>
        <fullName evidence="3">DUF4229 domain-containing protein</fullName>
    </submittedName>
</protein>
<feature type="transmembrane region" description="Helical" evidence="2">
    <location>
        <begin position="55"/>
        <end position="75"/>
    </location>
</feature>
<name>A0A2T4UPX8_9MICO</name>
<comment type="caution">
    <text evidence="3">The sequence shown here is derived from an EMBL/GenBank/DDBJ whole genome shotgun (WGS) entry which is preliminary data.</text>
</comment>
<evidence type="ECO:0000256" key="2">
    <source>
        <dbReference type="SAM" id="Phobius"/>
    </source>
</evidence>
<organism evidence="3 4">
    <name type="scientific">Rathayibacter caricis DSM 15933</name>
    <dbReference type="NCBI Taxonomy" id="1328867"/>
    <lineage>
        <taxon>Bacteria</taxon>
        <taxon>Bacillati</taxon>
        <taxon>Actinomycetota</taxon>
        <taxon>Actinomycetes</taxon>
        <taxon>Micrococcales</taxon>
        <taxon>Microbacteriaceae</taxon>
        <taxon>Rathayibacter</taxon>
    </lineage>
</organism>
<dbReference type="AlphaFoldDB" id="A0A2T4UPX8"/>
<gene>
    <name evidence="3" type="ORF">C1I63_01050</name>
</gene>